<reference evidence="1 2" key="1">
    <citation type="submission" date="2020-10" db="EMBL/GenBank/DDBJ databases">
        <title>Campylobacter and Helicobacter PacBio genomes.</title>
        <authorList>
            <person name="Lane C."/>
        </authorList>
    </citation>
    <scope>NUCLEOTIDE SEQUENCE [LARGE SCALE GENOMIC DNA]</scope>
    <source>
        <strain evidence="1 2">2016D-0077</strain>
    </source>
</reference>
<dbReference type="Proteomes" id="UP000594749">
    <property type="component" value="Chromosome"/>
</dbReference>
<keyword evidence="2" id="KW-1185">Reference proteome</keyword>
<sequence length="306" mass="33795">MKKFALLSLVATCSLFGLTNDELKEVYTSSLMPGTGVEIIEREALKEIAGVDRVVIEISSHGNSQRSVIFIKDGYIIPDVLDAKTGKSYAAEFNYKEQQRLALESFNNIVFSDKKEIDGVKGIQSAMIKTKEGNVDSGDIVLMSGDYLVRDLIDPKTGKSFLGEYLLKQSNEKIAKIYKDEKYIIKVGNGDKNATTVLFTDPMSAHSKDTIATLDRLLEKFNVEVISLSSVGGEASIALNADMYEEIKATKDSSKNLEILKKYYNGEVNATKPSEDSKKEMAELTSRYIKAGVNSVPRAVNKDDLK</sequence>
<accession>A0A7M1LHH8</accession>
<organism evidence="1 2">
    <name type="scientific">Campylobacter corcagiensis</name>
    <dbReference type="NCBI Taxonomy" id="1448857"/>
    <lineage>
        <taxon>Bacteria</taxon>
        <taxon>Pseudomonadati</taxon>
        <taxon>Campylobacterota</taxon>
        <taxon>Epsilonproteobacteria</taxon>
        <taxon>Campylobacterales</taxon>
        <taxon>Campylobacteraceae</taxon>
        <taxon>Campylobacter</taxon>
    </lineage>
</organism>
<evidence type="ECO:0000313" key="2">
    <source>
        <dbReference type="Proteomes" id="UP000594749"/>
    </source>
</evidence>
<dbReference type="RefSeq" id="WP_025801881.1">
    <property type="nucleotide sequence ID" value="NZ_CP053842.1"/>
</dbReference>
<evidence type="ECO:0000313" key="1">
    <source>
        <dbReference type="EMBL" id="QOQ88049.1"/>
    </source>
</evidence>
<dbReference type="EMBL" id="CP063078">
    <property type="protein sequence ID" value="QOQ88049.1"/>
    <property type="molecule type" value="Genomic_DNA"/>
</dbReference>
<gene>
    <name evidence="1" type="ORF">IMC76_04460</name>
</gene>
<name>A0A7M1LHH8_9BACT</name>
<proteinExistence type="predicted"/>
<dbReference type="Gene3D" id="3.40.30.10">
    <property type="entry name" value="Glutaredoxin"/>
    <property type="match status" value="1"/>
</dbReference>
<dbReference type="OrthoDB" id="9800545at2"/>
<protein>
    <submittedName>
        <fullName evidence="1">Uncharacterized protein</fullName>
    </submittedName>
</protein>
<dbReference type="AlphaFoldDB" id="A0A7M1LHH8"/>